<dbReference type="GO" id="GO:0005737">
    <property type="term" value="C:cytoplasm"/>
    <property type="evidence" value="ECO:0007669"/>
    <property type="project" value="TreeGrafter"/>
</dbReference>
<dbReference type="OrthoDB" id="19944at2759"/>
<feature type="non-terminal residue" evidence="1">
    <location>
        <position position="341"/>
    </location>
</feature>
<evidence type="ECO:0000313" key="1">
    <source>
        <dbReference type="EMBL" id="OAF72100.1"/>
    </source>
</evidence>
<dbReference type="Gene3D" id="2.130.10.10">
    <property type="entry name" value="YVTN repeat-like/Quinoprotein amine dehydrogenase"/>
    <property type="match status" value="1"/>
</dbReference>
<dbReference type="InterPro" id="IPR036322">
    <property type="entry name" value="WD40_repeat_dom_sf"/>
</dbReference>
<gene>
    <name evidence="1" type="ORF">A3Q56_00144</name>
</gene>
<evidence type="ECO:0000313" key="2">
    <source>
        <dbReference type="Proteomes" id="UP000078046"/>
    </source>
</evidence>
<dbReference type="InterPro" id="IPR015943">
    <property type="entry name" value="WD40/YVTN_repeat-like_dom_sf"/>
</dbReference>
<reference evidence="1 2" key="1">
    <citation type="submission" date="2016-04" db="EMBL/GenBank/DDBJ databases">
        <title>The genome of Intoshia linei affirms orthonectids as highly simplified spiralians.</title>
        <authorList>
            <person name="Mikhailov K.V."/>
            <person name="Slusarev G.S."/>
            <person name="Nikitin M.A."/>
            <person name="Logacheva M.D."/>
            <person name="Penin A."/>
            <person name="Aleoshin V."/>
            <person name="Panchin Y.V."/>
        </authorList>
    </citation>
    <scope>NUCLEOTIDE SEQUENCE [LARGE SCALE GENOMIC DNA]</scope>
    <source>
        <strain evidence="1">Intl2013</strain>
        <tissue evidence="1">Whole animal</tissue>
    </source>
</reference>
<dbReference type="AlphaFoldDB" id="A0A177BD15"/>
<keyword evidence="2" id="KW-1185">Reference proteome</keyword>
<organism evidence="1 2">
    <name type="scientific">Intoshia linei</name>
    <dbReference type="NCBI Taxonomy" id="1819745"/>
    <lineage>
        <taxon>Eukaryota</taxon>
        <taxon>Metazoa</taxon>
        <taxon>Spiralia</taxon>
        <taxon>Lophotrochozoa</taxon>
        <taxon>Mesozoa</taxon>
        <taxon>Orthonectida</taxon>
        <taxon>Rhopaluridae</taxon>
        <taxon>Intoshia</taxon>
    </lineage>
</organism>
<dbReference type="PANTHER" id="PTHR10241">
    <property type="entry name" value="LETHAL 2 GIANT LARVAE PROTEIN"/>
    <property type="match status" value="1"/>
</dbReference>
<dbReference type="SUPFAM" id="SSF50978">
    <property type="entry name" value="WD40 repeat-like"/>
    <property type="match status" value="1"/>
</dbReference>
<sequence length="341" mass="38840">MKKLRRAIELIKTNTNQSDSNVAAKQDKNTNVNFGMFAFSELTSYGIPHNPTKLAYDPVQHLLAVGNMTGQIKIMGRSNLHVYAIHPSHKPITHIQFIINAGYLIAVVDHVNLILWQFDQEMILRQSIASKNCISTLYIPFKSKWGFYGTIIGNIHIFNQTDFTASRYIIYWNKLIDVYEKNHPGSIIHISHIPTCTDRILIGCSLGLIVVWDLVNANVIKRFNCIKSINYISWDVYGKNFVCSCKDGGLITWSLKNEQKSTSHIYPKPNNDETFNDISRVEWHLLDKTPTMIFCQSFRCKYEFNSTYMGILQNGNENASIDVFGDVVDFVVLSDQPSSTA</sequence>
<dbReference type="GO" id="GO:0045159">
    <property type="term" value="F:myosin II binding"/>
    <property type="evidence" value="ECO:0007669"/>
    <property type="project" value="TreeGrafter"/>
</dbReference>
<dbReference type="GO" id="GO:0006893">
    <property type="term" value="P:Golgi to plasma membrane transport"/>
    <property type="evidence" value="ECO:0007669"/>
    <property type="project" value="TreeGrafter"/>
</dbReference>
<dbReference type="EMBL" id="LWCA01000005">
    <property type="protein sequence ID" value="OAF72100.1"/>
    <property type="molecule type" value="Genomic_DNA"/>
</dbReference>
<dbReference type="GO" id="GO:0006887">
    <property type="term" value="P:exocytosis"/>
    <property type="evidence" value="ECO:0007669"/>
    <property type="project" value="TreeGrafter"/>
</dbReference>
<name>A0A177BD15_9BILA</name>
<dbReference type="Proteomes" id="UP000078046">
    <property type="component" value="Unassembled WGS sequence"/>
</dbReference>
<dbReference type="GO" id="GO:0005096">
    <property type="term" value="F:GTPase activator activity"/>
    <property type="evidence" value="ECO:0007669"/>
    <property type="project" value="TreeGrafter"/>
</dbReference>
<dbReference type="GO" id="GO:0019905">
    <property type="term" value="F:syntaxin binding"/>
    <property type="evidence" value="ECO:0007669"/>
    <property type="project" value="TreeGrafter"/>
</dbReference>
<comment type="caution">
    <text evidence="1">The sequence shown here is derived from an EMBL/GenBank/DDBJ whole genome shotgun (WGS) entry which is preliminary data.</text>
</comment>
<accession>A0A177BD15</accession>
<dbReference type="GO" id="GO:0005886">
    <property type="term" value="C:plasma membrane"/>
    <property type="evidence" value="ECO:0007669"/>
    <property type="project" value="TreeGrafter"/>
</dbReference>
<proteinExistence type="predicted"/>
<protein>
    <submittedName>
        <fullName evidence="1">Uncharacterized protein</fullName>
    </submittedName>
</protein>
<dbReference type="PANTHER" id="PTHR10241:SF25">
    <property type="entry name" value="TOMOSYN, ISOFORM C"/>
    <property type="match status" value="1"/>
</dbReference>